<dbReference type="EMBL" id="CP002546">
    <property type="protein sequence ID" value="ADY57782.1"/>
    <property type="molecule type" value="Genomic_DNA"/>
</dbReference>
<dbReference type="SUPFAM" id="SSF50998">
    <property type="entry name" value="Quinoprotein alcohol dehydrogenase-like"/>
    <property type="match status" value="1"/>
</dbReference>
<evidence type="ECO:0000313" key="2">
    <source>
        <dbReference type="Proteomes" id="UP000006860"/>
    </source>
</evidence>
<name>F0SMM0_RUBBR</name>
<accession>F0SMM0</accession>
<keyword evidence="2" id="KW-1185">Reference proteome</keyword>
<sequence>MPSATPTWMNQGAGQAPDSVLTFRPEATITAFSGMLEGGDFVFADQLGTLYRLDSLLNVTTLTRLQDPARLLAWSAVGKRGIAVVGNSTLLGLSDKLKMDWSVDLPFVCSAIAIDPYGQYIFAADADGGGLLVNERGKKIAPVTTLRPLAHVEFLVEEPVFFGAAEHGLLGAYSLNGKPMWEETLWSNVGDLSLIQSSGKVALASLNHGLHIYNANGESTATLVLDGTVQRIACSYNGKVMYAGTVENKLYRLDNSGHLLWAAEADQPALGLFAHPLGQSVVICQELAALRLAW</sequence>
<dbReference type="eggNOG" id="COG1520">
    <property type="taxonomic scope" value="Bacteria"/>
</dbReference>
<gene>
    <name evidence="1" type="ordered locus">Plabr_0152</name>
</gene>
<dbReference type="Gene3D" id="2.130.10.10">
    <property type="entry name" value="YVTN repeat-like/Quinoprotein amine dehydrogenase"/>
    <property type="match status" value="1"/>
</dbReference>
<dbReference type="AlphaFoldDB" id="F0SMM0"/>
<dbReference type="OrthoDB" id="210095at2"/>
<protein>
    <submittedName>
        <fullName evidence="1">Uncharacterized protein</fullName>
    </submittedName>
</protein>
<reference evidence="2" key="1">
    <citation type="submission" date="2011-02" db="EMBL/GenBank/DDBJ databases">
        <title>The complete genome of Planctomyces brasiliensis DSM 5305.</title>
        <authorList>
            <person name="Lucas S."/>
            <person name="Copeland A."/>
            <person name="Lapidus A."/>
            <person name="Bruce D."/>
            <person name="Goodwin L."/>
            <person name="Pitluck S."/>
            <person name="Kyrpides N."/>
            <person name="Mavromatis K."/>
            <person name="Pagani I."/>
            <person name="Ivanova N."/>
            <person name="Ovchinnikova G."/>
            <person name="Lu M."/>
            <person name="Detter J.C."/>
            <person name="Han C."/>
            <person name="Land M."/>
            <person name="Hauser L."/>
            <person name="Markowitz V."/>
            <person name="Cheng J.-F."/>
            <person name="Hugenholtz P."/>
            <person name="Woyke T."/>
            <person name="Wu D."/>
            <person name="Tindall B."/>
            <person name="Pomrenke H.G."/>
            <person name="Brambilla E."/>
            <person name="Klenk H.-P."/>
            <person name="Eisen J.A."/>
        </authorList>
    </citation>
    <scope>NUCLEOTIDE SEQUENCE [LARGE SCALE GENOMIC DNA]</scope>
    <source>
        <strain evidence="2">ATCC 49424 / DSM 5305 / JCM 21570 / IAM 15109 / NBRC 103401 / IFAM 1448</strain>
    </source>
</reference>
<dbReference type="InterPro" id="IPR011047">
    <property type="entry name" value="Quinoprotein_ADH-like_sf"/>
</dbReference>
<organism evidence="1 2">
    <name type="scientific">Rubinisphaera brasiliensis (strain ATCC 49424 / DSM 5305 / JCM 21570 / IAM 15109 / NBRC 103401 / IFAM 1448)</name>
    <name type="common">Planctomyces brasiliensis</name>
    <dbReference type="NCBI Taxonomy" id="756272"/>
    <lineage>
        <taxon>Bacteria</taxon>
        <taxon>Pseudomonadati</taxon>
        <taxon>Planctomycetota</taxon>
        <taxon>Planctomycetia</taxon>
        <taxon>Planctomycetales</taxon>
        <taxon>Planctomycetaceae</taxon>
        <taxon>Rubinisphaera</taxon>
    </lineage>
</organism>
<dbReference type="RefSeq" id="WP_013626526.1">
    <property type="nucleotide sequence ID" value="NC_015174.1"/>
</dbReference>
<dbReference type="InterPro" id="IPR015943">
    <property type="entry name" value="WD40/YVTN_repeat-like_dom_sf"/>
</dbReference>
<evidence type="ECO:0000313" key="1">
    <source>
        <dbReference type="EMBL" id="ADY57782.1"/>
    </source>
</evidence>
<dbReference type="KEGG" id="pbs:Plabr_0152"/>
<dbReference type="HOGENOM" id="CLU_946230_0_0_0"/>
<proteinExistence type="predicted"/>
<dbReference type="Proteomes" id="UP000006860">
    <property type="component" value="Chromosome"/>
</dbReference>